<evidence type="ECO:0000313" key="1">
    <source>
        <dbReference type="EMBL" id="JAH52101.1"/>
    </source>
</evidence>
<name>A0A0E9TES6_ANGAN</name>
<dbReference type="EMBL" id="GBXM01056476">
    <property type="protein sequence ID" value="JAH52101.1"/>
    <property type="molecule type" value="Transcribed_RNA"/>
</dbReference>
<reference evidence="1" key="2">
    <citation type="journal article" date="2015" name="Fish Shellfish Immunol.">
        <title>Early steps in the European eel (Anguilla anguilla)-Vibrio vulnificus interaction in the gills: Role of the RtxA13 toxin.</title>
        <authorList>
            <person name="Callol A."/>
            <person name="Pajuelo D."/>
            <person name="Ebbesson L."/>
            <person name="Teles M."/>
            <person name="MacKenzie S."/>
            <person name="Amaro C."/>
        </authorList>
    </citation>
    <scope>NUCLEOTIDE SEQUENCE</scope>
</reference>
<organism evidence="1">
    <name type="scientific">Anguilla anguilla</name>
    <name type="common">European freshwater eel</name>
    <name type="synonym">Muraena anguilla</name>
    <dbReference type="NCBI Taxonomy" id="7936"/>
    <lineage>
        <taxon>Eukaryota</taxon>
        <taxon>Metazoa</taxon>
        <taxon>Chordata</taxon>
        <taxon>Craniata</taxon>
        <taxon>Vertebrata</taxon>
        <taxon>Euteleostomi</taxon>
        <taxon>Actinopterygii</taxon>
        <taxon>Neopterygii</taxon>
        <taxon>Teleostei</taxon>
        <taxon>Anguilliformes</taxon>
        <taxon>Anguillidae</taxon>
        <taxon>Anguilla</taxon>
    </lineage>
</organism>
<accession>A0A0E9TES6</accession>
<dbReference type="AlphaFoldDB" id="A0A0E9TES6"/>
<reference evidence="1" key="1">
    <citation type="submission" date="2014-11" db="EMBL/GenBank/DDBJ databases">
        <authorList>
            <person name="Amaro Gonzalez C."/>
        </authorList>
    </citation>
    <scope>NUCLEOTIDE SEQUENCE</scope>
</reference>
<sequence length="44" mass="5162">MFLNYLGRFVHASLFSQHTLHYSDYFTPLIVNKDTMVPRAKSNT</sequence>
<proteinExistence type="predicted"/>
<protein>
    <submittedName>
        <fullName evidence="1">Uncharacterized protein</fullName>
    </submittedName>
</protein>